<dbReference type="PANTHER" id="PTHR12838">
    <property type="entry name" value="U3 SMALL NUCLEOLAR RNA-ASSOCIATED PROTEIN 11"/>
    <property type="match status" value="1"/>
</dbReference>
<comment type="caution">
    <text evidence="7">The sequence shown here is derived from an EMBL/GenBank/DDBJ whole genome shotgun (WGS) entry which is preliminary data.</text>
</comment>
<evidence type="ECO:0000256" key="2">
    <source>
        <dbReference type="ARBA" id="ARBA00008105"/>
    </source>
</evidence>
<protein>
    <recommendedName>
        <fullName evidence="5">U3 small nucleolar RNA-associated protein 11</fullName>
        <shortName evidence="5">U3 snoRNA-associated protein 11</shortName>
    </recommendedName>
</protein>
<dbReference type="GO" id="GO:0006364">
    <property type="term" value="P:rRNA processing"/>
    <property type="evidence" value="ECO:0007669"/>
    <property type="project" value="UniProtKB-UniRule"/>
</dbReference>
<evidence type="ECO:0000256" key="5">
    <source>
        <dbReference type="PIRNR" id="PIRNR015952"/>
    </source>
</evidence>
<sequence length="231" mass="27455">MSSFKKAIPKRKYRERSQPAHRQHLGMLEKKQDYKLRSEDTHKKEKILKDLYEKVQNKSPDEFYFGMQNTRIIGGKHRKESQFIEPEKVKKQKILDGNLLNMKVMNKISQSEKLKESLHLIDAPAPNKHIIFVDNSDKLETFDLAKHFDTVPELINNKSNRLTVSQLSSVKLQEYPEPEGYQELEVLAQEEKIVSKSLEKNILSRKLLGKEKYKVIDEEKKQYKWFRERKR</sequence>
<accession>A0A1R2CT65</accession>
<evidence type="ECO:0000256" key="3">
    <source>
        <dbReference type="ARBA" id="ARBA00022552"/>
    </source>
</evidence>
<comment type="function">
    <text evidence="5">Involved in nucleolar processing of pre-18S ribosomal RNA.</text>
</comment>
<comment type="similarity">
    <text evidence="2 5">Belongs to the UTP11 family.</text>
</comment>
<keyword evidence="8" id="KW-1185">Reference proteome</keyword>
<evidence type="ECO:0000256" key="4">
    <source>
        <dbReference type="ARBA" id="ARBA00023242"/>
    </source>
</evidence>
<evidence type="ECO:0000313" key="8">
    <source>
        <dbReference type="Proteomes" id="UP000187209"/>
    </source>
</evidence>
<feature type="compositionally biased region" description="Basic residues" evidence="6">
    <location>
        <begin position="7"/>
        <end position="24"/>
    </location>
</feature>
<dbReference type="InterPro" id="IPR007144">
    <property type="entry name" value="SSU_processome_Utp11"/>
</dbReference>
<dbReference type="PIRSF" id="PIRSF015952">
    <property type="entry name" value="U3snoRNP11"/>
    <property type="match status" value="1"/>
</dbReference>
<dbReference type="EMBL" id="MPUH01000067">
    <property type="protein sequence ID" value="OMJ92181.1"/>
    <property type="molecule type" value="Genomic_DNA"/>
</dbReference>
<dbReference type="OrthoDB" id="29058at2759"/>
<comment type="subcellular location">
    <subcellularLocation>
        <location evidence="1 5">Nucleus</location>
        <location evidence="1 5">Nucleolus</location>
    </subcellularLocation>
</comment>
<comment type="subunit">
    <text evidence="5">Component of the ribosomal small subunit (SSU) processome.</text>
</comment>
<dbReference type="Pfam" id="PF03998">
    <property type="entry name" value="Utp11"/>
    <property type="match status" value="1"/>
</dbReference>
<evidence type="ECO:0000256" key="1">
    <source>
        <dbReference type="ARBA" id="ARBA00004604"/>
    </source>
</evidence>
<organism evidence="7 8">
    <name type="scientific">Stentor coeruleus</name>
    <dbReference type="NCBI Taxonomy" id="5963"/>
    <lineage>
        <taxon>Eukaryota</taxon>
        <taxon>Sar</taxon>
        <taxon>Alveolata</taxon>
        <taxon>Ciliophora</taxon>
        <taxon>Postciliodesmatophora</taxon>
        <taxon>Heterotrichea</taxon>
        <taxon>Heterotrichida</taxon>
        <taxon>Stentoridae</taxon>
        <taxon>Stentor</taxon>
    </lineage>
</organism>
<name>A0A1R2CT65_9CILI</name>
<keyword evidence="4 5" id="KW-0539">Nucleus</keyword>
<reference evidence="7 8" key="1">
    <citation type="submission" date="2016-11" db="EMBL/GenBank/DDBJ databases">
        <title>The macronuclear genome of Stentor coeruleus: a giant cell with tiny introns.</title>
        <authorList>
            <person name="Slabodnick M."/>
            <person name="Ruby J.G."/>
            <person name="Reiff S.B."/>
            <person name="Swart E.C."/>
            <person name="Gosai S."/>
            <person name="Prabakaran S."/>
            <person name="Witkowska E."/>
            <person name="Larue G.E."/>
            <person name="Fisher S."/>
            <person name="Freeman R.M."/>
            <person name="Gunawardena J."/>
            <person name="Chu W."/>
            <person name="Stover N.A."/>
            <person name="Gregory B.D."/>
            <person name="Nowacki M."/>
            <person name="Derisi J."/>
            <person name="Roy S.W."/>
            <person name="Marshall W.F."/>
            <person name="Sood P."/>
        </authorList>
    </citation>
    <scope>NUCLEOTIDE SEQUENCE [LARGE SCALE GENOMIC DNA]</scope>
    <source>
        <strain evidence="7">WM001</strain>
    </source>
</reference>
<keyword evidence="3 5" id="KW-0698">rRNA processing</keyword>
<dbReference type="PANTHER" id="PTHR12838:SF0">
    <property type="entry name" value="U3 SMALL NUCLEOLAR RNA-ASSOCIATED PROTEIN 11-RELATED"/>
    <property type="match status" value="1"/>
</dbReference>
<gene>
    <name evidence="7" type="ORF">SteCoe_5175</name>
</gene>
<dbReference type="AlphaFoldDB" id="A0A1R2CT65"/>
<dbReference type="GO" id="GO:0032040">
    <property type="term" value="C:small-subunit processome"/>
    <property type="evidence" value="ECO:0007669"/>
    <property type="project" value="UniProtKB-UniRule"/>
</dbReference>
<evidence type="ECO:0000313" key="7">
    <source>
        <dbReference type="EMBL" id="OMJ92181.1"/>
    </source>
</evidence>
<proteinExistence type="inferred from homology"/>
<dbReference type="Proteomes" id="UP000187209">
    <property type="component" value="Unassembled WGS sequence"/>
</dbReference>
<evidence type="ECO:0000256" key="6">
    <source>
        <dbReference type="SAM" id="MobiDB-lite"/>
    </source>
</evidence>
<feature type="region of interest" description="Disordered" evidence="6">
    <location>
        <begin position="1"/>
        <end position="24"/>
    </location>
</feature>